<gene>
    <name evidence="3" type="ORF">IAB26_11340</name>
</gene>
<proteinExistence type="predicted"/>
<organism evidence="3 4">
    <name type="scientific">Candidatus Limivivens merdigallinarum</name>
    <dbReference type="NCBI Taxonomy" id="2840859"/>
    <lineage>
        <taxon>Bacteria</taxon>
        <taxon>Bacillati</taxon>
        <taxon>Bacillota</taxon>
        <taxon>Clostridia</taxon>
        <taxon>Lachnospirales</taxon>
        <taxon>Lachnospiraceae</taxon>
        <taxon>Lachnospiraceae incertae sedis</taxon>
        <taxon>Candidatus Limivivens</taxon>
    </lineage>
</organism>
<dbReference type="EMBL" id="DVFT01000166">
    <property type="protein sequence ID" value="HIQ97142.1"/>
    <property type="molecule type" value="Genomic_DNA"/>
</dbReference>
<dbReference type="InterPro" id="IPR047589">
    <property type="entry name" value="DUF11_rpt"/>
</dbReference>
<dbReference type="Gene3D" id="2.60.40.740">
    <property type="match status" value="1"/>
</dbReference>
<comment type="caution">
    <text evidence="3">The sequence shown here is derived from an EMBL/GenBank/DDBJ whole genome shotgun (WGS) entry which is preliminary data.</text>
</comment>
<dbReference type="NCBIfam" id="TIGR01451">
    <property type="entry name" value="B_ant_repeat"/>
    <property type="match status" value="1"/>
</dbReference>
<evidence type="ECO:0000313" key="3">
    <source>
        <dbReference type="EMBL" id="HIQ97142.1"/>
    </source>
</evidence>
<accession>A0A9D0ZW70</accession>
<sequence length="383" mass="41896">MKSIRNIVFRLAVLAALVFQMVPAPVYGFNIITPNSAWLRSKITYEYDEGLDGLSDKMINFASEKWKKDGDWYYYSDPVESGQKVRFINGVQLPTEWTSEQSDLGFRIVITVEASEVAKGEDGWDENKEASYSETFELWNNGYEHAEDIYVKEGDIKVTVNEYQLDDDGKEDPYENDKVITPGQHVSKIVEFAVSGQKGALIKMKPEKPVKTVMANNIDVNGKTVDPGTVLTYRITVKNTSPEMQRITITDTLDHRLTLLDTLGGTLVSGTIGGYGGTIEWYVDIPGNGSATVNFIARAPETVAEGDGMTIPNTATASIIGQEIDSNTVITSLGEVSPLDQIITIARSTGDASNLALMAGVLAAGIAVLAAVLVYAFRRRKNG</sequence>
<protein>
    <submittedName>
        <fullName evidence="3">DUF11 domain-containing protein</fullName>
    </submittedName>
</protein>
<reference evidence="3" key="2">
    <citation type="journal article" date="2021" name="PeerJ">
        <title>Extensive microbial diversity within the chicken gut microbiome revealed by metagenomics and culture.</title>
        <authorList>
            <person name="Gilroy R."/>
            <person name="Ravi A."/>
            <person name="Getino M."/>
            <person name="Pursley I."/>
            <person name="Horton D.L."/>
            <person name="Alikhan N.F."/>
            <person name="Baker D."/>
            <person name="Gharbi K."/>
            <person name="Hall N."/>
            <person name="Watson M."/>
            <person name="Adriaenssens E.M."/>
            <person name="Foster-Nyarko E."/>
            <person name="Jarju S."/>
            <person name="Secka A."/>
            <person name="Antonio M."/>
            <person name="Oren A."/>
            <person name="Chaudhuri R.R."/>
            <person name="La Ragione R."/>
            <person name="Hildebrand F."/>
            <person name="Pallen M.J."/>
        </authorList>
    </citation>
    <scope>NUCLEOTIDE SEQUENCE</scope>
    <source>
        <strain evidence="3">ChiSjej3B21-11622</strain>
    </source>
</reference>
<evidence type="ECO:0000256" key="1">
    <source>
        <dbReference type="SAM" id="Phobius"/>
    </source>
</evidence>
<reference evidence="3" key="1">
    <citation type="submission" date="2020-10" db="EMBL/GenBank/DDBJ databases">
        <authorList>
            <person name="Gilroy R."/>
        </authorList>
    </citation>
    <scope>NUCLEOTIDE SEQUENCE</scope>
    <source>
        <strain evidence="3">ChiSjej3B21-11622</strain>
    </source>
</reference>
<feature type="domain" description="DUF11" evidence="2">
    <location>
        <begin position="219"/>
        <end position="327"/>
    </location>
</feature>
<dbReference type="Proteomes" id="UP000886886">
    <property type="component" value="Unassembled WGS sequence"/>
</dbReference>
<feature type="transmembrane region" description="Helical" evidence="1">
    <location>
        <begin position="355"/>
        <end position="377"/>
    </location>
</feature>
<keyword evidence="1" id="KW-1133">Transmembrane helix</keyword>
<dbReference type="Pfam" id="PF01345">
    <property type="entry name" value="DUF11"/>
    <property type="match status" value="1"/>
</dbReference>
<name>A0A9D0ZW70_9FIRM</name>
<dbReference type="AlphaFoldDB" id="A0A9D0ZW70"/>
<keyword evidence="1" id="KW-0812">Transmembrane</keyword>
<keyword evidence="1" id="KW-0472">Membrane</keyword>
<evidence type="ECO:0000313" key="4">
    <source>
        <dbReference type="Proteomes" id="UP000886886"/>
    </source>
</evidence>
<dbReference type="InterPro" id="IPR001434">
    <property type="entry name" value="OmcB-like_DUF11"/>
</dbReference>
<evidence type="ECO:0000259" key="2">
    <source>
        <dbReference type="Pfam" id="PF01345"/>
    </source>
</evidence>